<gene>
    <name evidence="7" type="primary">nfo</name>
    <name evidence="9" type="ORF">A3H38_04885</name>
</gene>
<dbReference type="CDD" id="cd00019">
    <property type="entry name" value="AP2Ec"/>
    <property type="match status" value="1"/>
</dbReference>
<dbReference type="GO" id="GO:0008833">
    <property type="term" value="F:deoxyribonuclease IV (phage-T4-induced) activity"/>
    <property type="evidence" value="ECO:0007669"/>
    <property type="project" value="UniProtKB-UniRule"/>
</dbReference>
<evidence type="ECO:0000256" key="7">
    <source>
        <dbReference type="HAMAP-Rule" id="MF_00152"/>
    </source>
</evidence>
<dbReference type="PANTHER" id="PTHR21445">
    <property type="entry name" value="ENDONUCLEASE IV ENDODEOXYRIBONUCLEASE IV"/>
    <property type="match status" value="1"/>
</dbReference>
<evidence type="ECO:0000256" key="6">
    <source>
        <dbReference type="ARBA" id="ARBA00023204"/>
    </source>
</evidence>
<dbReference type="PROSITE" id="PS51432">
    <property type="entry name" value="AP_NUCLEASE_F2_4"/>
    <property type="match status" value="1"/>
</dbReference>
<evidence type="ECO:0000256" key="2">
    <source>
        <dbReference type="ARBA" id="ARBA00022723"/>
    </source>
</evidence>
<feature type="binding site" evidence="7">
    <location>
        <position position="143"/>
    </location>
    <ligand>
        <name>Zn(2+)</name>
        <dbReference type="ChEBI" id="CHEBI:29105"/>
        <label>2</label>
    </ligand>
</feature>
<dbReference type="Gene3D" id="3.20.20.150">
    <property type="entry name" value="Divalent-metal-dependent TIM barrel enzymes"/>
    <property type="match status" value="1"/>
</dbReference>
<feature type="binding site" evidence="7">
    <location>
        <position position="180"/>
    </location>
    <ligand>
        <name>Zn(2+)</name>
        <dbReference type="ChEBI" id="CHEBI:29105"/>
        <label>3</label>
    </ligand>
</feature>
<dbReference type="InterPro" id="IPR013022">
    <property type="entry name" value="Xyl_isomerase-like_TIM-brl"/>
</dbReference>
<comment type="caution">
    <text evidence="9">The sequence shown here is derived from an EMBL/GenBank/DDBJ whole genome shotgun (WGS) entry which is preliminary data.</text>
</comment>
<dbReference type="Pfam" id="PF01261">
    <property type="entry name" value="AP_endonuc_2"/>
    <property type="match status" value="1"/>
</dbReference>
<dbReference type="EC" id="3.1.21.2" evidence="7"/>
<comment type="cofactor">
    <cofactor evidence="7">
        <name>Zn(2+)</name>
        <dbReference type="ChEBI" id="CHEBI:29105"/>
    </cofactor>
    <text evidence="7">Binds 3 Zn(2+) ions.</text>
</comment>
<protein>
    <recommendedName>
        <fullName evidence="7">Probable endonuclease 4</fullName>
        <ecNumber evidence="7">3.1.21.2</ecNumber>
    </recommendedName>
    <alternativeName>
        <fullName evidence="7">Endodeoxyribonuclease IV</fullName>
    </alternativeName>
    <alternativeName>
        <fullName evidence="7">Endonuclease IV</fullName>
    </alternativeName>
</protein>
<accession>A0A1F4R457</accession>
<dbReference type="SMART" id="SM00518">
    <property type="entry name" value="AP2Ec"/>
    <property type="match status" value="1"/>
</dbReference>
<dbReference type="NCBIfam" id="TIGR00587">
    <property type="entry name" value="nfo"/>
    <property type="match status" value="1"/>
</dbReference>
<dbReference type="GO" id="GO:0003677">
    <property type="term" value="F:DNA binding"/>
    <property type="evidence" value="ECO:0007669"/>
    <property type="project" value="InterPro"/>
</dbReference>
<feature type="binding site" evidence="7">
    <location>
        <position position="106"/>
    </location>
    <ligand>
        <name>Zn(2+)</name>
        <dbReference type="ChEBI" id="CHEBI:29105"/>
        <label>1</label>
    </ligand>
</feature>
<dbReference type="GO" id="GO:0008081">
    <property type="term" value="F:phosphoric diester hydrolase activity"/>
    <property type="evidence" value="ECO:0007669"/>
    <property type="project" value="TreeGrafter"/>
</dbReference>
<dbReference type="GO" id="GO:0003906">
    <property type="term" value="F:DNA-(apurinic or apyrimidinic site) endonuclease activity"/>
    <property type="evidence" value="ECO:0007669"/>
    <property type="project" value="TreeGrafter"/>
</dbReference>
<evidence type="ECO:0000313" key="10">
    <source>
        <dbReference type="Proteomes" id="UP000176938"/>
    </source>
</evidence>
<keyword evidence="5 7" id="KW-0862">Zinc</keyword>
<keyword evidence="3 7" id="KW-0227">DNA damage</keyword>
<dbReference type="InterPro" id="IPR018246">
    <property type="entry name" value="AP_endonuc_F2_Zn_BS"/>
</dbReference>
<comment type="function">
    <text evidence="7">Endonuclease IV plays a role in DNA repair. It cleaves phosphodiester bonds at apurinic or apyrimidinic (AP) sites, generating a 3'-hydroxyl group and a 5'-terminal sugar phosphate.</text>
</comment>
<keyword evidence="2 7" id="KW-0479">Metal-binding</keyword>
<feature type="binding site" evidence="7">
    <location>
        <position position="259"/>
    </location>
    <ligand>
        <name>Zn(2+)</name>
        <dbReference type="ChEBI" id="CHEBI:29105"/>
        <label>2</label>
    </ligand>
</feature>
<evidence type="ECO:0000259" key="8">
    <source>
        <dbReference type="Pfam" id="PF01261"/>
    </source>
</evidence>
<reference evidence="9 10" key="1">
    <citation type="journal article" date="2016" name="Nat. Commun.">
        <title>Thousands of microbial genomes shed light on interconnected biogeochemical processes in an aquifer system.</title>
        <authorList>
            <person name="Anantharaman K."/>
            <person name="Brown C.T."/>
            <person name="Hug L.A."/>
            <person name="Sharon I."/>
            <person name="Castelle C.J."/>
            <person name="Probst A.J."/>
            <person name="Thomas B.C."/>
            <person name="Singh A."/>
            <person name="Wilkins M.J."/>
            <person name="Karaoz U."/>
            <person name="Brodie E.L."/>
            <person name="Williams K.H."/>
            <person name="Hubbard S.S."/>
            <person name="Banfield J.F."/>
        </authorList>
    </citation>
    <scope>NUCLEOTIDE SEQUENCE [LARGE SCALE GENOMIC DNA]</scope>
</reference>
<feature type="binding site" evidence="7">
    <location>
        <position position="229"/>
    </location>
    <ligand>
        <name>Zn(2+)</name>
        <dbReference type="ChEBI" id="CHEBI:29105"/>
        <label>3</label>
    </ligand>
</feature>
<evidence type="ECO:0000313" key="9">
    <source>
        <dbReference type="EMBL" id="OGC02924.1"/>
    </source>
</evidence>
<dbReference type="InterPro" id="IPR036237">
    <property type="entry name" value="Xyl_isomerase-like_sf"/>
</dbReference>
<feature type="binding site" evidence="7">
    <location>
        <position position="227"/>
    </location>
    <ligand>
        <name>Zn(2+)</name>
        <dbReference type="ChEBI" id="CHEBI:29105"/>
        <label>3</label>
    </ligand>
</feature>
<keyword evidence="7" id="KW-0540">Nuclease</keyword>
<feature type="binding site" evidence="7">
    <location>
        <position position="177"/>
    </location>
    <ligand>
        <name>Zn(2+)</name>
        <dbReference type="ChEBI" id="CHEBI:29105"/>
        <label>2</label>
    </ligand>
</feature>
<dbReference type="EMBL" id="METP01000066">
    <property type="protein sequence ID" value="OGC02924.1"/>
    <property type="molecule type" value="Genomic_DNA"/>
</dbReference>
<dbReference type="AlphaFoldDB" id="A0A1F4R457"/>
<dbReference type="InterPro" id="IPR001719">
    <property type="entry name" value="AP_endonuc_2"/>
</dbReference>
<sequence length="281" mass="31370">MRLLGAHMSIAGGVDKAIERGQSIGCTAIQIFVKNNNQWFSQPLPKEEISRFIKLQKQTGIFVFAHAGYLVNLASTDPKNHANSMKSMLDELERCETLRLPFIVLHPGSHLGQGEYVGIKNVVKNISGLFKSTRGYKVKILLETTAGQGTNLGRNFEELAGIIDGIKEPQRLGICFDTCHAYAAGYDIKSAAGFKQCWDEFDKIIGLEKLLAFHLNDSKTVGDSRKDRHEHIGQGTIGQGAFRLLLNDKRFENIAMVLETPKDPEMREDLMNLKLLRSLIQ</sequence>
<feature type="domain" description="Xylose isomerase-like TIM barrel" evidence="8">
    <location>
        <begin position="22"/>
        <end position="270"/>
    </location>
</feature>
<keyword evidence="4 7" id="KW-0378">Hydrolase</keyword>
<dbReference type="PANTHER" id="PTHR21445:SF0">
    <property type="entry name" value="APURINIC-APYRIMIDINIC ENDONUCLEASE"/>
    <property type="match status" value="1"/>
</dbReference>
<dbReference type="HAMAP" id="MF_00152">
    <property type="entry name" value="Nfo"/>
    <property type="match status" value="1"/>
</dbReference>
<dbReference type="GO" id="GO:0006284">
    <property type="term" value="P:base-excision repair"/>
    <property type="evidence" value="ECO:0007669"/>
    <property type="project" value="TreeGrafter"/>
</dbReference>
<feature type="binding site" evidence="7">
    <location>
        <position position="214"/>
    </location>
    <ligand>
        <name>Zn(2+)</name>
        <dbReference type="ChEBI" id="CHEBI:29105"/>
        <label>2</label>
    </ligand>
</feature>
<keyword evidence="6 7" id="KW-0234">DNA repair</keyword>
<evidence type="ECO:0000256" key="3">
    <source>
        <dbReference type="ARBA" id="ARBA00022763"/>
    </source>
</evidence>
<proteinExistence type="inferred from homology"/>
<dbReference type="Proteomes" id="UP000176938">
    <property type="component" value="Unassembled WGS sequence"/>
</dbReference>
<dbReference type="PROSITE" id="PS00730">
    <property type="entry name" value="AP_NUCLEASE_F2_2"/>
    <property type="match status" value="1"/>
</dbReference>
<keyword evidence="7" id="KW-0255">Endonuclease</keyword>
<evidence type="ECO:0000256" key="1">
    <source>
        <dbReference type="ARBA" id="ARBA00005340"/>
    </source>
</evidence>
<feature type="binding site" evidence="7">
    <location>
        <position position="66"/>
    </location>
    <ligand>
        <name>Zn(2+)</name>
        <dbReference type="ChEBI" id="CHEBI:29105"/>
        <label>1</label>
    </ligand>
</feature>
<evidence type="ECO:0000256" key="4">
    <source>
        <dbReference type="ARBA" id="ARBA00022801"/>
    </source>
</evidence>
<name>A0A1F4R457_UNCSA</name>
<feature type="binding site" evidence="7">
    <location>
        <position position="143"/>
    </location>
    <ligand>
        <name>Zn(2+)</name>
        <dbReference type="ChEBI" id="CHEBI:29105"/>
        <label>1</label>
    </ligand>
</feature>
<dbReference type="FunFam" id="3.20.20.150:FF:000001">
    <property type="entry name" value="Probable endonuclease 4"/>
    <property type="match status" value="1"/>
</dbReference>
<organism evidence="9 10">
    <name type="scientific">candidate division WOR-1 bacterium RIFCSPLOWO2_02_FULL_46_20</name>
    <dbReference type="NCBI Taxonomy" id="1802567"/>
    <lineage>
        <taxon>Bacteria</taxon>
        <taxon>Bacillati</taxon>
        <taxon>Saganbacteria</taxon>
    </lineage>
</organism>
<dbReference type="SUPFAM" id="SSF51658">
    <property type="entry name" value="Xylose isomerase-like"/>
    <property type="match status" value="1"/>
</dbReference>
<comment type="catalytic activity">
    <reaction evidence="7">
        <text>Endonucleolytic cleavage to 5'-phosphooligonucleotide end-products.</text>
        <dbReference type="EC" id="3.1.21.2"/>
    </reaction>
</comment>
<comment type="similarity">
    <text evidence="1 7">Belongs to the AP endonuclease 2 family.</text>
</comment>
<evidence type="ECO:0000256" key="5">
    <source>
        <dbReference type="ARBA" id="ARBA00022833"/>
    </source>
</evidence>
<dbReference type="GO" id="GO:0008270">
    <property type="term" value="F:zinc ion binding"/>
    <property type="evidence" value="ECO:0007669"/>
    <property type="project" value="UniProtKB-UniRule"/>
</dbReference>